<dbReference type="PANTHER" id="PTHR42695:SF5">
    <property type="entry name" value="GLUTAMINE AMIDOTRANSFERASE YLR126C-RELATED"/>
    <property type="match status" value="1"/>
</dbReference>
<dbReference type="GO" id="GO:0005829">
    <property type="term" value="C:cytosol"/>
    <property type="evidence" value="ECO:0007669"/>
    <property type="project" value="TreeGrafter"/>
</dbReference>
<dbReference type="PANTHER" id="PTHR42695">
    <property type="entry name" value="GLUTAMINE AMIDOTRANSFERASE YLR126C-RELATED"/>
    <property type="match status" value="1"/>
</dbReference>
<sequence>MCAILRIALLECDELVGDLKKEYGSIGNLYKIFLEAAAVKLEGSGLHERPILDISSYDVVNKQEYPDVENIDAVFLTGSRSNDWILKLVAFTKAILQDQRVRIIAVCFGHQIVGRAFGIMPERNHAGWEVSVTHVALTERGKQVFGQESLAIHQMHRDVVPQYPPSVDKLGHSDRCEVQGFYVKNHVMTLQGHPEYSAKIAGAFLDRRRGSVLDEATYQNAKDRADNPHDGVIVGASFLKFLLAK</sequence>
<organism evidence="2 3">
    <name type="scientific">Pyrenophora teres f. teres</name>
    <dbReference type="NCBI Taxonomy" id="97479"/>
    <lineage>
        <taxon>Eukaryota</taxon>
        <taxon>Fungi</taxon>
        <taxon>Dikarya</taxon>
        <taxon>Ascomycota</taxon>
        <taxon>Pezizomycotina</taxon>
        <taxon>Dothideomycetes</taxon>
        <taxon>Pleosporomycetidae</taxon>
        <taxon>Pleosporales</taxon>
        <taxon>Pleosporineae</taxon>
        <taxon>Pleosporaceae</taxon>
        <taxon>Pyrenophora</taxon>
    </lineage>
</organism>
<dbReference type="Gene3D" id="3.40.50.880">
    <property type="match status" value="1"/>
</dbReference>
<dbReference type="AlphaFoldDB" id="A0A6S6W7I6"/>
<keyword evidence="2" id="KW-0315">Glutamine amidotransferase</keyword>
<dbReference type="SUPFAM" id="SSF52317">
    <property type="entry name" value="Class I glutamine amidotransferase-like"/>
    <property type="match status" value="1"/>
</dbReference>
<gene>
    <name evidence="2" type="ORF">PTTW11_07717</name>
</gene>
<dbReference type="PROSITE" id="PS51273">
    <property type="entry name" value="GATASE_TYPE_1"/>
    <property type="match status" value="1"/>
</dbReference>
<dbReference type="GO" id="GO:0005634">
    <property type="term" value="C:nucleus"/>
    <property type="evidence" value="ECO:0007669"/>
    <property type="project" value="TreeGrafter"/>
</dbReference>
<reference evidence="2" key="1">
    <citation type="submission" date="2021-02" db="EMBL/GenBank/DDBJ databases">
        <authorList>
            <person name="Syme A R."/>
            <person name="Syme A R."/>
            <person name="Moolhuijzen P."/>
        </authorList>
    </citation>
    <scope>NUCLEOTIDE SEQUENCE</scope>
    <source>
        <strain evidence="2">W1-1</strain>
    </source>
</reference>
<dbReference type="InterPro" id="IPR044992">
    <property type="entry name" value="ChyE-like"/>
</dbReference>
<feature type="domain" description="Glutamine amidotransferase" evidence="1">
    <location>
        <begin position="64"/>
        <end position="202"/>
    </location>
</feature>
<proteinExistence type="predicted"/>
<evidence type="ECO:0000313" key="2">
    <source>
        <dbReference type="EMBL" id="CAE7193247.1"/>
    </source>
</evidence>
<evidence type="ECO:0000313" key="3">
    <source>
        <dbReference type="Proteomes" id="UP000472372"/>
    </source>
</evidence>
<dbReference type="Pfam" id="PF00117">
    <property type="entry name" value="GATase"/>
    <property type="match status" value="1"/>
</dbReference>
<dbReference type="InterPro" id="IPR017926">
    <property type="entry name" value="GATASE"/>
</dbReference>
<dbReference type="Proteomes" id="UP000472372">
    <property type="component" value="Chromosome 7"/>
</dbReference>
<dbReference type="CDD" id="cd01741">
    <property type="entry name" value="GATase1_1"/>
    <property type="match status" value="1"/>
</dbReference>
<protein>
    <submittedName>
        <fullName evidence="2">Glutamine amidotransferase class-I like protein</fullName>
    </submittedName>
</protein>
<dbReference type="InterPro" id="IPR029062">
    <property type="entry name" value="Class_I_gatase-like"/>
</dbReference>
<accession>A0A6S6W7I6</accession>
<dbReference type="EMBL" id="HG992983">
    <property type="protein sequence ID" value="CAE7193247.1"/>
    <property type="molecule type" value="Genomic_DNA"/>
</dbReference>
<name>A0A6S6W7I6_9PLEO</name>
<evidence type="ECO:0000259" key="1">
    <source>
        <dbReference type="Pfam" id="PF00117"/>
    </source>
</evidence>